<dbReference type="CDD" id="cd04301">
    <property type="entry name" value="NAT_SF"/>
    <property type="match status" value="1"/>
</dbReference>
<name>A0ABT3XTT7_9FLAO</name>
<accession>A0ABT3XTT7</accession>
<comment type="caution">
    <text evidence="2">The sequence shown here is derived from an EMBL/GenBank/DDBJ whole genome shotgun (WGS) entry which is preliminary data.</text>
</comment>
<organism evidence="2 3">
    <name type="scientific">Chryseobacterium formosus</name>
    <dbReference type="NCBI Taxonomy" id="1537363"/>
    <lineage>
        <taxon>Bacteria</taxon>
        <taxon>Pseudomonadati</taxon>
        <taxon>Bacteroidota</taxon>
        <taxon>Flavobacteriia</taxon>
        <taxon>Flavobacteriales</taxon>
        <taxon>Weeksellaceae</taxon>
        <taxon>Chryseobacterium group</taxon>
        <taxon>Chryseobacterium</taxon>
    </lineage>
</organism>
<evidence type="ECO:0000313" key="2">
    <source>
        <dbReference type="EMBL" id="MCX8524790.1"/>
    </source>
</evidence>
<dbReference type="Pfam" id="PF00583">
    <property type="entry name" value="Acetyltransf_1"/>
    <property type="match status" value="1"/>
</dbReference>
<gene>
    <name evidence="2" type="ORF">OF897_12790</name>
</gene>
<dbReference type="RefSeq" id="WP_267266295.1">
    <property type="nucleotide sequence ID" value="NZ_JAOVZW010000015.1"/>
</dbReference>
<feature type="domain" description="N-acetyltransferase" evidence="1">
    <location>
        <begin position="1"/>
        <end position="95"/>
    </location>
</feature>
<dbReference type="SUPFAM" id="SSF55729">
    <property type="entry name" value="Acyl-CoA N-acyltransferases (Nat)"/>
    <property type="match status" value="1"/>
</dbReference>
<dbReference type="InterPro" id="IPR016181">
    <property type="entry name" value="Acyl_CoA_acyltransferase"/>
</dbReference>
<dbReference type="InterPro" id="IPR000182">
    <property type="entry name" value="GNAT_dom"/>
</dbReference>
<dbReference type="EMBL" id="JAOVZW010000015">
    <property type="protein sequence ID" value="MCX8524790.1"/>
    <property type="molecule type" value="Genomic_DNA"/>
</dbReference>
<reference evidence="2" key="1">
    <citation type="submission" date="2022-10" db="EMBL/GenBank/DDBJ databases">
        <title>Chryseobacterium sp. nov., a novel bacterial species.</title>
        <authorList>
            <person name="Cao Y."/>
        </authorList>
    </citation>
    <scope>NUCLEOTIDE SEQUENCE</scope>
    <source>
        <strain evidence="2">CCTCC AB2015118</strain>
    </source>
</reference>
<keyword evidence="3" id="KW-1185">Reference proteome</keyword>
<dbReference type="Proteomes" id="UP001073122">
    <property type="component" value="Unassembled WGS sequence"/>
</dbReference>
<protein>
    <submittedName>
        <fullName evidence="2">GNAT family N-acetyltransferase</fullName>
    </submittedName>
</protein>
<evidence type="ECO:0000259" key="1">
    <source>
        <dbReference type="PROSITE" id="PS51186"/>
    </source>
</evidence>
<evidence type="ECO:0000313" key="3">
    <source>
        <dbReference type="Proteomes" id="UP001073122"/>
    </source>
</evidence>
<proteinExistence type="predicted"/>
<dbReference type="PROSITE" id="PS51186">
    <property type="entry name" value="GNAT"/>
    <property type="match status" value="1"/>
</dbReference>
<dbReference type="Gene3D" id="3.40.630.30">
    <property type="match status" value="1"/>
</dbReference>
<sequence length="95" mass="11329">MNEKITGFSIVDLKGNNIWALFVDPDFEKMGIGKKLPDIMLDWYFKQTQENVWLGTSPNTRAEMFYRKTEWNEIGMHGKNEIKFEMTFDNWTNKK</sequence>